<dbReference type="EMBL" id="JBHSBN010000010">
    <property type="protein sequence ID" value="MFC4107592.1"/>
    <property type="molecule type" value="Genomic_DNA"/>
</dbReference>
<evidence type="ECO:0000313" key="2">
    <source>
        <dbReference type="Proteomes" id="UP001595868"/>
    </source>
</evidence>
<comment type="caution">
    <text evidence="1">The sequence shown here is derived from an EMBL/GenBank/DDBJ whole genome shotgun (WGS) entry which is preliminary data.</text>
</comment>
<dbReference type="Proteomes" id="UP001595868">
    <property type="component" value="Unassembled WGS sequence"/>
</dbReference>
<keyword evidence="2" id="KW-1185">Reference proteome</keyword>
<evidence type="ECO:0008006" key="3">
    <source>
        <dbReference type="Google" id="ProtNLM"/>
    </source>
</evidence>
<evidence type="ECO:0000313" key="1">
    <source>
        <dbReference type="EMBL" id="MFC4107592.1"/>
    </source>
</evidence>
<accession>A0ABV8KNE2</accession>
<reference evidence="2" key="1">
    <citation type="journal article" date="2019" name="Int. J. Syst. Evol. Microbiol.">
        <title>The Global Catalogue of Microorganisms (GCM) 10K type strain sequencing project: providing services to taxonomists for standard genome sequencing and annotation.</title>
        <authorList>
            <consortium name="The Broad Institute Genomics Platform"/>
            <consortium name="The Broad Institute Genome Sequencing Center for Infectious Disease"/>
            <person name="Wu L."/>
            <person name="Ma J."/>
        </authorList>
    </citation>
    <scope>NUCLEOTIDE SEQUENCE [LARGE SCALE GENOMIC DNA]</scope>
    <source>
        <strain evidence="2">2902at01</strain>
    </source>
</reference>
<gene>
    <name evidence="1" type="ORF">ACFOX0_16890</name>
</gene>
<sequence>MDSMRVRAVFPGGHLAGELRGRSDVVVSFTPGSYARFDEREIERQLASVAKLLWTARMKEYYRAVSESVGQEVTQEPPAVGRQDQEYYAARDDLVAEGWSTDGRVRIVTQGMLRWSVTVADGTLRTLTEQEFADRVGEAAARLIADQMAKIRVLKDRCYGRELHRYVVEALVVDR</sequence>
<protein>
    <recommendedName>
        <fullName evidence="3">YbaB/EbfC DNA-binding family protein</fullName>
    </recommendedName>
</protein>
<proteinExistence type="predicted"/>
<organism evidence="1 2">
    <name type="scientific">Micromonospora zhanjiangensis</name>
    <dbReference type="NCBI Taxonomy" id="1522057"/>
    <lineage>
        <taxon>Bacteria</taxon>
        <taxon>Bacillati</taxon>
        <taxon>Actinomycetota</taxon>
        <taxon>Actinomycetes</taxon>
        <taxon>Micromonosporales</taxon>
        <taxon>Micromonosporaceae</taxon>
        <taxon>Micromonospora</taxon>
    </lineage>
</organism>
<name>A0ABV8KNE2_9ACTN</name>